<keyword evidence="1" id="KW-1133">Transmembrane helix</keyword>
<dbReference type="HOGENOM" id="CLU_101862_1_0_1"/>
<accession>A5DS88</accession>
<name>A5DS88_LODEL</name>
<organism evidence="2 3">
    <name type="scientific">Lodderomyces elongisporus (strain ATCC 11503 / CBS 2605 / JCM 1781 / NBRC 1676 / NRRL YB-4239)</name>
    <name type="common">Yeast</name>
    <name type="synonym">Saccharomyces elongisporus</name>
    <dbReference type="NCBI Taxonomy" id="379508"/>
    <lineage>
        <taxon>Eukaryota</taxon>
        <taxon>Fungi</taxon>
        <taxon>Dikarya</taxon>
        <taxon>Ascomycota</taxon>
        <taxon>Saccharomycotina</taxon>
        <taxon>Pichiomycetes</taxon>
        <taxon>Debaryomycetaceae</taxon>
        <taxon>Candida/Lodderomyces clade</taxon>
        <taxon>Lodderomyces</taxon>
    </lineage>
</organism>
<dbReference type="AlphaFoldDB" id="A5DS88"/>
<keyword evidence="3" id="KW-1185">Reference proteome</keyword>
<dbReference type="Proteomes" id="UP000001996">
    <property type="component" value="Unassembled WGS sequence"/>
</dbReference>
<reference evidence="2 3" key="1">
    <citation type="journal article" date="2009" name="Nature">
        <title>Evolution of pathogenicity and sexual reproduction in eight Candida genomes.</title>
        <authorList>
            <person name="Butler G."/>
            <person name="Rasmussen M.D."/>
            <person name="Lin M.F."/>
            <person name="Santos M.A."/>
            <person name="Sakthikumar S."/>
            <person name="Munro C.A."/>
            <person name="Rheinbay E."/>
            <person name="Grabherr M."/>
            <person name="Forche A."/>
            <person name="Reedy J.L."/>
            <person name="Agrafioti I."/>
            <person name="Arnaud M.B."/>
            <person name="Bates S."/>
            <person name="Brown A.J."/>
            <person name="Brunke S."/>
            <person name="Costanzo M.C."/>
            <person name="Fitzpatrick D.A."/>
            <person name="de Groot P.W."/>
            <person name="Harris D."/>
            <person name="Hoyer L.L."/>
            <person name="Hube B."/>
            <person name="Klis F.M."/>
            <person name="Kodira C."/>
            <person name="Lennard N."/>
            <person name="Logue M.E."/>
            <person name="Martin R."/>
            <person name="Neiman A.M."/>
            <person name="Nikolaou E."/>
            <person name="Quail M.A."/>
            <person name="Quinn J."/>
            <person name="Santos M.C."/>
            <person name="Schmitzberger F.F."/>
            <person name="Sherlock G."/>
            <person name="Shah P."/>
            <person name="Silverstein K.A."/>
            <person name="Skrzypek M.S."/>
            <person name="Soll D."/>
            <person name="Staggs R."/>
            <person name="Stansfield I."/>
            <person name="Stumpf M.P."/>
            <person name="Sudbery P.E."/>
            <person name="Srikantha T."/>
            <person name="Zeng Q."/>
            <person name="Berman J."/>
            <person name="Berriman M."/>
            <person name="Heitman J."/>
            <person name="Gow N.A."/>
            <person name="Lorenz M.C."/>
            <person name="Birren B.W."/>
            <person name="Kellis M."/>
            <person name="Cuomo C.A."/>
        </authorList>
    </citation>
    <scope>NUCLEOTIDE SEQUENCE [LARGE SCALE GENOMIC DNA]</scope>
    <source>
        <strain evidence="3">ATCC 11503 / BCRC 21390 / CBS 2605 / JCM 1781 / NBRC 1676 / NRRL YB-4239</strain>
    </source>
</reference>
<dbReference type="eggNOG" id="ENOG502SGFH">
    <property type="taxonomic scope" value="Eukaryota"/>
</dbReference>
<keyword evidence="1" id="KW-0472">Membrane</keyword>
<gene>
    <name evidence="2" type="ORF">LELG_00224</name>
</gene>
<dbReference type="KEGG" id="lel:PVL30_000218"/>
<dbReference type="EMBL" id="CH981524">
    <property type="protein sequence ID" value="EDK42046.1"/>
    <property type="molecule type" value="Genomic_DNA"/>
</dbReference>
<evidence type="ECO:0000313" key="2">
    <source>
        <dbReference type="EMBL" id="EDK42046.1"/>
    </source>
</evidence>
<evidence type="ECO:0000256" key="1">
    <source>
        <dbReference type="SAM" id="Phobius"/>
    </source>
</evidence>
<proteinExistence type="predicted"/>
<feature type="transmembrane region" description="Helical" evidence="1">
    <location>
        <begin position="41"/>
        <end position="62"/>
    </location>
</feature>
<sequence length="238" mass="28191">MYCRMKRKSMRVRVHTPRLPPFIFTLVNSNNQTIFGQFNYLYRIVPFLLPFSSTFFLSRHIFITRMFSRNLARAIQGPKFQYQLQQRCFSLGDWFRSWKDAAQTQRLIYPPPASHFTTKNRIIDVWITEKQDLYNYINVKPPLLLNFTFATPENNKVTQALFDVLSDKSKYPNAMIIQCTWLPYCRLYRRQGINDGLRCRSKLPCVIVLQHQLPVGRFVPDVANFSEEDVVEFLKSVN</sequence>
<dbReference type="InParanoid" id="A5DS88"/>
<protein>
    <submittedName>
        <fullName evidence="2">Uncharacterized protein</fullName>
    </submittedName>
</protein>
<evidence type="ECO:0000313" key="3">
    <source>
        <dbReference type="Proteomes" id="UP000001996"/>
    </source>
</evidence>
<dbReference type="GeneID" id="5234950"/>
<keyword evidence="1" id="KW-0812">Transmembrane</keyword>
<dbReference type="VEuPathDB" id="FungiDB:LELG_00224"/>
<dbReference type="OrthoDB" id="19690at2759"/>